<evidence type="ECO:0000313" key="5">
    <source>
        <dbReference type="EMBL" id="GAA0642751.1"/>
    </source>
</evidence>
<organism evidence="5 6">
    <name type="scientific">Streptomyces thermocarboxydovorans</name>
    <dbReference type="NCBI Taxonomy" id="59298"/>
    <lineage>
        <taxon>Bacteria</taxon>
        <taxon>Bacillati</taxon>
        <taxon>Actinomycetota</taxon>
        <taxon>Actinomycetes</taxon>
        <taxon>Kitasatosporales</taxon>
        <taxon>Streptomycetaceae</taxon>
        <taxon>Streptomyces</taxon>
    </lineage>
</organism>
<evidence type="ECO:0000313" key="6">
    <source>
        <dbReference type="Proteomes" id="UP001500724"/>
    </source>
</evidence>
<keyword evidence="2" id="KW-0804">Transcription</keyword>
<reference evidence="5 6" key="1">
    <citation type="journal article" date="2019" name="Int. J. Syst. Evol. Microbiol.">
        <title>The Global Catalogue of Microorganisms (GCM) 10K type strain sequencing project: providing services to taxonomists for standard genome sequencing and annotation.</title>
        <authorList>
            <consortium name="The Broad Institute Genomics Platform"/>
            <consortium name="The Broad Institute Genome Sequencing Center for Infectious Disease"/>
            <person name="Wu L."/>
            <person name="Ma J."/>
        </authorList>
    </citation>
    <scope>NUCLEOTIDE SEQUENCE [LARGE SCALE GENOMIC DNA]</scope>
    <source>
        <strain evidence="5 6">JCM 10367</strain>
    </source>
</reference>
<keyword evidence="1" id="KW-0805">Transcription regulation</keyword>
<name>A0ABN1HET1_9ACTN</name>
<dbReference type="Gene3D" id="1.10.10.1320">
    <property type="entry name" value="Anti-sigma factor, zinc-finger domain"/>
    <property type="match status" value="1"/>
</dbReference>
<feature type="compositionally biased region" description="Basic and acidic residues" evidence="3">
    <location>
        <begin position="121"/>
        <end position="138"/>
    </location>
</feature>
<keyword evidence="4" id="KW-0812">Transmembrane</keyword>
<evidence type="ECO:0000256" key="1">
    <source>
        <dbReference type="ARBA" id="ARBA00023015"/>
    </source>
</evidence>
<dbReference type="InterPro" id="IPR041916">
    <property type="entry name" value="Anti_sigma_zinc_sf"/>
</dbReference>
<evidence type="ECO:0000256" key="3">
    <source>
        <dbReference type="SAM" id="MobiDB-lite"/>
    </source>
</evidence>
<feature type="region of interest" description="Disordered" evidence="3">
    <location>
        <begin position="224"/>
        <end position="249"/>
    </location>
</feature>
<dbReference type="EMBL" id="BAAAGU010000016">
    <property type="protein sequence ID" value="GAA0642751.1"/>
    <property type="molecule type" value="Genomic_DNA"/>
</dbReference>
<feature type="compositionally biased region" description="Low complexity" evidence="3">
    <location>
        <begin position="89"/>
        <end position="120"/>
    </location>
</feature>
<gene>
    <name evidence="5" type="ORF">GCM10009535_20110</name>
</gene>
<proteinExistence type="predicted"/>
<feature type="transmembrane region" description="Helical" evidence="4">
    <location>
        <begin position="170"/>
        <end position="189"/>
    </location>
</feature>
<dbReference type="RefSeq" id="WP_343999484.1">
    <property type="nucleotide sequence ID" value="NZ_BAAAGU010000016.1"/>
</dbReference>
<keyword evidence="6" id="KW-1185">Reference proteome</keyword>
<feature type="region of interest" description="Disordered" evidence="3">
    <location>
        <begin position="1"/>
        <end position="26"/>
    </location>
</feature>
<feature type="compositionally biased region" description="Basic and acidic residues" evidence="3">
    <location>
        <begin position="1"/>
        <end position="14"/>
    </location>
</feature>
<protein>
    <recommendedName>
        <fullName evidence="7">Zinc-finger domain-containing protein</fullName>
    </recommendedName>
</protein>
<evidence type="ECO:0000256" key="4">
    <source>
        <dbReference type="SAM" id="Phobius"/>
    </source>
</evidence>
<feature type="region of interest" description="Disordered" evidence="3">
    <location>
        <begin position="89"/>
        <end position="166"/>
    </location>
</feature>
<evidence type="ECO:0008006" key="7">
    <source>
        <dbReference type="Google" id="ProtNLM"/>
    </source>
</evidence>
<accession>A0ABN1HET1</accession>
<sequence length="327" mass="34131">MTSTTEDRAEHPDVAEISDLTEGLLPPDRTTAVRRHLDECELCADVHASLEEIRSLLGTAPGPLRMPDDVAGRIDAALAAEALLDARASQARAEEAPGAAETPEAPAEGTPEAVGAARAASSEDDRAHVSRETARVSRETSTPADRPAGRPRSATTGPGRKGRLRGRRRIAVLGTVFTVAALGFGSLLLSSLNDGGAPEKGQETTAADTFSGERLKERVDHLLASSQGKGGGSRTPFGVESEGTGASPRVLREPAVPECIREGIGRDDAALGTERGTYQGKEALLVVLPDAADATRVTAYVVETNCVDDPSSGAEAKVLLKHSYTRS</sequence>
<dbReference type="Proteomes" id="UP001500724">
    <property type="component" value="Unassembled WGS sequence"/>
</dbReference>
<keyword evidence="4" id="KW-0472">Membrane</keyword>
<comment type="caution">
    <text evidence="5">The sequence shown here is derived from an EMBL/GenBank/DDBJ whole genome shotgun (WGS) entry which is preliminary data.</text>
</comment>
<evidence type="ECO:0000256" key="2">
    <source>
        <dbReference type="ARBA" id="ARBA00023163"/>
    </source>
</evidence>
<keyword evidence="4" id="KW-1133">Transmembrane helix</keyword>